<feature type="domain" description="YdhG-like" evidence="1">
    <location>
        <begin position="25"/>
        <end position="129"/>
    </location>
</feature>
<dbReference type="Pfam" id="PF08818">
    <property type="entry name" value="DUF1801"/>
    <property type="match status" value="1"/>
</dbReference>
<name>A0A4Q7ZGR9_9ACTN</name>
<dbReference type="Proteomes" id="UP000292564">
    <property type="component" value="Unassembled WGS sequence"/>
</dbReference>
<dbReference type="RefSeq" id="WP_130508473.1">
    <property type="nucleotide sequence ID" value="NZ_SHKY01000001.1"/>
</dbReference>
<sequence>MATLKTTRTDASVDEFLDGLADEGRRRDARTVRDLMTRVTGEPGAMWGDAIVGFGERHLRYASGRELDWFVVGFSPRKQAITIYLSEGFDAFDDLLTRLGNPKTGKGCLYVKHVTDLDLDALRELIDRSVSQAGG</sequence>
<dbReference type="SUPFAM" id="SSF159888">
    <property type="entry name" value="YdhG-like"/>
    <property type="match status" value="1"/>
</dbReference>
<reference evidence="2 3" key="1">
    <citation type="submission" date="2019-02" db="EMBL/GenBank/DDBJ databases">
        <title>Sequencing the genomes of 1000 actinobacteria strains.</title>
        <authorList>
            <person name="Klenk H.-P."/>
        </authorList>
    </citation>
    <scope>NUCLEOTIDE SEQUENCE [LARGE SCALE GENOMIC DNA]</scope>
    <source>
        <strain evidence="2 3">DSM 45162</strain>
    </source>
</reference>
<dbReference type="EMBL" id="SHKY01000001">
    <property type="protein sequence ID" value="RZU49383.1"/>
    <property type="molecule type" value="Genomic_DNA"/>
</dbReference>
<dbReference type="Gene3D" id="3.90.1150.200">
    <property type="match status" value="1"/>
</dbReference>
<protein>
    <submittedName>
        <fullName evidence="2">Uncharacterized protein DUF1801</fullName>
    </submittedName>
</protein>
<accession>A0A4Q7ZGR9</accession>
<dbReference type="AlphaFoldDB" id="A0A4Q7ZGR9"/>
<comment type="caution">
    <text evidence="2">The sequence shown here is derived from an EMBL/GenBank/DDBJ whole genome shotgun (WGS) entry which is preliminary data.</text>
</comment>
<organism evidence="2 3">
    <name type="scientific">Krasilnikovia cinnamomea</name>
    <dbReference type="NCBI Taxonomy" id="349313"/>
    <lineage>
        <taxon>Bacteria</taxon>
        <taxon>Bacillati</taxon>
        <taxon>Actinomycetota</taxon>
        <taxon>Actinomycetes</taxon>
        <taxon>Micromonosporales</taxon>
        <taxon>Micromonosporaceae</taxon>
        <taxon>Krasilnikovia</taxon>
    </lineage>
</organism>
<evidence type="ECO:0000313" key="2">
    <source>
        <dbReference type="EMBL" id="RZU49383.1"/>
    </source>
</evidence>
<evidence type="ECO:0000259" key="1">
    <source>
        <dbReference type="Pfam" id="PF08818"/>
    </source>
</evidence>
<dbReference type="OrthoDB" id="5951444at2"/>
<proteinExistence type="predicted"/>
<evidence type="ECO:0000313" key="3">
    <source>
        <dbReference type="Proteomes" id="UP000292564"/>
    </source>
</evidence>
<gene>
    <name evidence="2" type="ORF">EV385_1133</name>
</gene>
<dbReference type="InterPro" id="IPR014922">
    <property type="entry name" value="YdhG-like"/>
</dbReference>
<keyword evidence="3" id="KW-1185">Reference proteome</keyword>